<evidence type="ECO:0000256" key="1">
    <source>
        <dbReference type="ARBA" id="ARBA00023125"/>
    </source>
</evidence>
<evidence type="ECO:0000313" key="4">
    <source>
        <dbReference type="Proteomes" id="UP000030652"/>
    </source>
</evidence>
<protein>
    <submittedName>
        <fullName evidence="3">Helix-turn-helix protein</fullName>
    </submittedName>
</protein>
<gene>
    <name evidence="3" type="ORF">SCABRO_02028</name>
</gene>
<organism evidence="3 4">
    <name type="scientific">Candidatus Scalindua brodae</name>
    <dbReference type="NCBI Taxonomy" id="237368"/>
    <lineage>
        <taxon>Bacteria</taxon>
        <taxon>Pseudomonadati</taxon>
        <taxon>Planctomycetota</taxon>
        <taxon>Candidatus Brocadiia</taxon>
        <taxon>Candidatus Brocadiales</taxon>
        <taxon>Candidatus Scalinduaceae</taxon>
        <taxon>Candidatus Scalindua</taxon>
    </lineage>
</organism>
<dbReference type="EMBL" id="JRYO01000143">
    <property type="protein sequence ID" value="KHE92265.1"/>
    <property type="molecule type" value="Genomic_DNA"/>
</dbReference>
<dbReference type="PANTHER" id="PTHR46558">
    <property type="entry name" value="TRACRIPTIONAL REGULATORY PROTEIN-RELATED-RELATED"/>
    <property type="match status" value="1"/>
</dbReference>
<dbReference type="CDD" id="cd00093">
    <property type="entry name" value="HTH_XRE"/>
    <property type="match status" value="1"/>
</dbReference>
<dbReference type="AlphaFoldDB" id="A0A0B0ENR8"/>
<accession>A0A0B0ENR8</accession>
<dbReference type="SMART" id="SM00530">
    <property type="entry name" value="HTH_XRE"/>
    <property type="match status" value="1"/>
</dbReference>
<dbReference type="eggNOG" id="COG1476">
    <property type="taxonomic scope" value="Bacteria"/>
</dbReference>
<proteinExistence type="predicted"/>
<evidence type="ECO:0000313" key="3">
    <source>
        <dbReference type="EMBL" id="KHE92265.1"/>
    </source>
</evidence>
<dbReference type="GO" id="GO:0003677">
    <property type="term" value="F:DNA binding"/>
    <property type="evidence" value="ECO:0007669"/>
    <property type="project" value="UniProtKB-KW"/>
</dbReference>
<dbReference type="InterPro" id="IPR010982">
    <property type="entry name" value="Lambda_DNA-bd_dom_sf"/>
</dbReference>
<reference evidence="3 4" key="1">
    <citation type="submission" date="2014-10" db="EMBL/GenBank/DDBJ databases">
        <title>Draft genome of anammox bacterium scalindua brodae, obtained using differential coverage binning of sequence data from two enrichment reactors.</title>
        <authorList>
            <person name="Speth D.R."/>
            <person name="Russ L."/>
            <person name="Kartal B."/>
            <person name="Op den Camp H.J."/>
            <person name="Dutilh B.E."/>
            <person name="Jetten M.S."/>
        </authorList>
    </citation>
    <scope>NUCLEOTIDE SEQUENCE [LARGE SCALE GENOMIC DNA]</scope>
    <source>
        <strain evidence="3">RU1</strain>
    </source>
</reference>
<dbReference type="SUPFAM" id="SSF47413">
    <property type="entry name" value="lambda repressor-like DNA-binding domains"/>
    <property type="match status" value="1"/>
</dbReference>
<evidence type="ECO:0000259" key="2">
    <source>
        <dbReference type="PROSITE" id="PS50943"/>
    </source>
</evidence>
<dbReference type="Pfam" id="PF01381">
    <property type="entry name" value="HTH_3"/>
    <property type="match status" value="1"/>
</dbReference>
<name>A0A0B0ENR8_9BACT</name>
<keyword evidence="1" id="KW-0238">DNA-binding</keyword>
<dbReference type="PROSITE" id="PS50943">
    <property type="entry name" value="HTH_CROC1"/>
    <property type="match status" value="1"/>
</dbReference>
<dbReference type="Proteomes" id="UP000030652">
    <property type="component" value="Unassembled WGS sequence"/>
</dbReference>
<sequence>MLAVVKKHRTKKTLFEIKGEIPHEVIGYLRKRYGRNVEVVEEDKELVNIFDTKWYKEITTSTMPGEVLKIYRENIGLSQTDLGKKLGKFTRQKISDMENGKRNISKEVAKKLSRLFRVPIERFI</sequence>
<dbReference type="InterPro" id="IPR001387">
    <property type="entry name" value="Cro/C1-type_HTH"/>
</dbReference>
<dbReference type="PANTHER" id="PTHR46558:SF4">
    <property type="entry name" value="DNA-BIDING PHAGE PROTEIN"/>
    <property type="match status" value="1"/>
</dbReference>
<dbReference type="Gene3D" id="1.10.260.40">
    <property type="entry name" value="lambda repressor-like DNA-binding domains"/>
    <property type="match status" value="1"/>
</dbReference>
<comment type="caution">
    <text evidence="3">The sequence shown here is derived from an EMBL/GenBank/DDBJ whole genome shotgun (WGS) entry which is preliminary data.</text>
</comment>
<feature type="domain" description="HTH cro/C1-type" evidence="2">
    <location>
        <begin position="68"/>
        <end position="123"/>
    </location>
</feature>